<keyword evidence="14" id="KW-0443">Lipid metabolism</keyword>
<gene>
    <name evidence="14 17" type="primary">plsB</name>
    <name evidence="17" type="ORF">GCM10011521_20330</name>
</gene>
<evidence type="ECO:0000256" key="5">
    <source>
        <dbReference type="ARBA" id="ARBA00013113"/>
    </source>
</evidence>
<comment type="pathway">
    <text evidence="2 14">Phospholipid metabolism; CDP-diacylglycerol biosynthesis; CDP-diacylglycerol from sn-glycerol 3-phosphate: step 1/3.</text>
</comment>
<evidence type="ECO:0000256" key="10">
    <source>
        <dbReference type="ARBA" id="ARBA00023209"/>
    </source>
</evidence>
<name>A0ABQ1HL03_9GAMM</name>
<dbReference type="EC" id="2.3.1.15" evidence="5 14"/>
<evidence type="ECO:0000256" key="12">
    <source>
        <dbReference type="ARBA" id="ARBA00023315"/>
    </source>
</evidence>
<dbReference type="SUPFAM" id="SSF69593">
    <property type="entry name" value="Glycerol-3-phosphate (1)-acyltransferase"/>
    <property type="match status" value="1"/>
</dbReference>
<comment type="subcellular location">
    <subcellularLocation>
        <location evidence="1 14">Cell membrane</location>
        <topology evidence="1 14">Peripheral membrane protein</topology>
        <orientation evidence="1 14">Cytoplasmic side</orientation>
    </subcellularLocation>
</comment>
<evidence type="ECO:0000256" key="14">
    <source>
        <dbReference type="HAMAP-Rule" id="MF_00393"/>
    </source>
</evidence>
<dbReference type="NCBIfam" id="NF003441">
    <property type="entry name" value="PRK04974.1"/>
    <property type="match status" value="1"/>
</dbReference>
<dbReference type="InterPro" id="IPR041728">
    <property type="entry name" value="GPAT/DHAPAT_LPLAT"/>
</dbReference>
<dbReference type="NCBIfam" id="TIGR03703">
    <property type="entry name" value="plsB"/>
    <property type="match status" value="1"/>
</dbReference>
<dbReference type="EMBL" id="BMKC01000002">
    <property type="protein sequence ID" value="GGA81906.1"/>
    <property type="molecule type" value="Genomic_DNA"/>
</dbReference>
<evidence type="ECO:0000259" key="16">
    <source>
        <dbReference type="SMART" id="SM00563"/>
    </source>
</evidence>
<keyword evidence="18" id="KW-1185">Reference proteome</keyword>
<dbReference type="Proteomes" id="UP000623419">
    <property type="component" value="Unassembled WGS sequence"/>
</dbReference>
<dbReference type="InterPro" id="IPR045520">
    <property type="entry name" value="GPAT/DHAPAT_C"/>
</dbReference>
<dbReference type="PIRSF" id="PIRSF000437">
    <property type="entry name" value="GPAT_DHAPAT"/>
    <property type="match status" value="1"/>
</dbReference>
<protein>
    <recommendedName>
        <fullName evidence="6 14">Glycerol-3-phosphate acyltransferase</fullName>
        <shortName evidence="14">GPAT</shortName>
        <ecNumber evidence="5 14">2.3.1.15</ecNumber>
    </recommendedName>
</protein>
<organism evidence="17 18">
    <name type="scientific">Arenimonas soli</name>
    <dbReference type="NCBI Taxonomy" id="2269504"/>
    <lineage>
        <taxon>Bacteria</taxon>
        <taxon>Pseudomonadati</taxon>
        <taxon>Pseudomonadota</taxon>
        <taxon>Gammaproteobacteria</taxon>
        <taxon>Lysobacterales</taxon>
        <taxon>Lysobacteraceae</taxon>
        <taxon>Arenimonas</taxon>
    </lineage>
</organism>
<dbReference type="CDD" id="cd07993">
    <property type="entry name" value="LPLAT_DHAPAT-like"/>
    <property type="match status" value="1"/>
</dbReference>
<comment type="catalytic activity">
    <reaction evidence="13 14">
        <text>sn-glycerol 3-phosphate + an acyl-CoA = a 1-acyl-sn-glycero-3-phosphate + CoA</text>
        <dbReference type="Rhea" id="RHEA:15325"/>
        <dbReference type="ChEBI" id="CHEBI:57287"/>
        <dbReference type="ChEBI" id="CHEBI:57597"/>
        <dbReference type="ChEBI" id="CHEBI:57970"/>
        <dbReference type="ChEBI" id="CHEBI:58342"/>
        <dbReference type="EC" id="2.3.1.15"/>
    </reaction>
</comment>
<dbReference type="InterPro" id="IPR028354">
    <property type="entry name" value="GPAT_PlsB"/>
</dbReference>
<evidence type="ECO:0000256" key="1">
    <source>
        <dbReference type="ARBA" id="ARBA00004413"/>
    </source>
</evidence>
<evidence type="ECO:0000256" key="6">
    <source>
        <dbReference type="ARBA" id="ARBA00013432"/>
    </source>
</evidence>
<evidence type="ECO:0000256" key="7">
    <source>
        <dbReference type="ARBA" id="ARBA00022475"/>
    </source>
</evidence>
<keyword evidence="12 14" id="KW-0012">Acyltransferase</keyword>
<comment type="domain">
    <text evidence="14">The HXXXXD motif is essential for acyltransferase activity and may constitute the binding site for the phosphate moiety of the glycerol-3-phosphate.</text>
</comment>
<sequence>MNTSVTLRRGIDVVGRLLGPWLELTIEGRANLAADSLTAPVCYVIEDCSLGNLAILERACRESGLPSPRRNLASAEPAGLPSWLALSDLRRIGAKALSIDVALVPVSIFVGRTPMRRHGWFSTLFAEDWALVGRFRRLLAIALNGRDTHVHFSAALPLREFSQTVADVGPERATRKLGRILRTHFRRVRAATIGPDLSTRRLLIDSVLASSAVKAAIADQTARNRGTAEAAHAKARAYAHEIAADYSHAVVRSASLLLAPVLSRIYRGIRVNHLDRLKSVSPGSEIVYVPCHRSTMDDVLVPYLLYANGIAAPHIVAGINLNLPLIGTIMRKGGAFFIRRSIRGNALYSAVLSEYMSQLVSGGFPLAYFIEGGRSRTGRTLAPKTGMIAMTVRGYLRQPRRPVLFQPIYIGYEKILESGSYRDELSGRPKQKESIWHFLRSIPRLLSGGHGQVVLNFGKPIRLDEVLAENAPAWDGSPLPDSAKPRWLPVTVDALAEKITLGINAAADLNPVNLLAIALLSTPKHAMGEIDLLEQLGLSVRLLAALPYSDDVTWTRLTPGQIVAHGEQIGVLERVAHPLGDVLRVGAGNAVELSYYRNNVLHLFTAQAWVACCFQYNHIMSLDRICDLGRRVYPFLRAELFLPWDDAEFGQRLIRTVEAFAAEGLLQRTGDADGGMYVRNAAQSDEVFRLRTIGHPLQQAFERYYIAISVLSANGTGRISAARLEHLCHLTAQRLSLLYTPAAPEFFDRSLFRSFIQKLRGLGVLWTDPDGNLAFDDRIAEWSRDAGTVLSRELRHAIDRLGVLGDDAVATAQCENVGSEAKNHAVPAITASANSTQQTRSPKERR</sequence>
<feature type="region of interest" description="Disordered" evidence="15">
    <location>
        <begin position="823"/>
        <end position="846"/>
    </location>
</feature>
<dbReference type="Pfam" id="PF01553">
    <property type="entry name" value="Acyltransferase"/>
    <property type="match status" value="1"/>
</dbReference>
<dbReference type="InterPro" id="IPR002123">
    <property type="entry name" value="Plipid/glycerol_acylTrfase"/>
</dbReference>
<dbReference type="SMART" id="SM00563">
    <property type="entry name" value="PlsC"/>
    <property type="match status" value="1"/>
</dbReference>
<evidence type="ECO:0000256" key="8">
    <source>
        <dbReference type="ARBA" id="ARBA00022679"/>
    </source>
</evidence>
<evidence type="ECO:0000313" key="17">
    <source>
        <dbReference type="EMBL" id="GGA81906.1"/>
    </source>
</evidence>
<dbReference type="PANTHER" id="PTHR12563">
    <property type="entry name" value="GLYCEROL-3-PHOSPHATE ACYLTRANSFERASE"/>
    <property type="match status" value="1"/>
</dbReference>
<dbReference type="PIRSF" id="PIRSF500064">
    <property type="entry name" value="GPAT"/>
    <property type="match status" value="1"/>
</dbReference>
<accession>A0ABQ1HL03</accession>
<evidence type="ECO:0000256" key="11">
    <source>
        <dbReference type="ARBA" id="ARBA00023264"/>
    </source>
</evidence>
<evidence type="ECO:0000256" key="4">
    <source>
        <dbReference type="ARBA" id="ARBA00007937"/>
    </source>
</evidence>
<dbReference type="GO" id="GO:0016746">
    <property type="term" value="F:acyltransferase activity"/>
    <property type="evidence" value="ECO:0007669"/>
    <property type="project" value="UniProtKB-KW"/>
</dbReference>
<feature type="domain" description="Phospholipid/glycerol acyltransferase" evidence="16">
    <location>
        <begin position="286"/>
        <end position="413"/>
    </location>
</feature>
<comment type="pathway">
    <text evidence="3">Lipid metabolism.</text>
</comment>
<proteinExistence type="inferred from homology"/>
<feature type="short sequence motif" description="HXXXXD motif" evidence="14">
    <location>
        <begin position="291"/>
        <end position="296"/>
    </location>
</feature>
<keyword evidence="11 14" id="KW-1208">Phospholipid metabolism</keyword>
<evidence type="ECO:0000313" key="18">
    <source>
        <dbReference type="Proteomes" id="UP000623419"/>
    </source>
</evidence>
<evidence type="ECO:0000256" key="3">
    <source>
        <dbReference type="ARBA" id="ARBA00005189"/>
    </source>
</evidence>
<reference evidence="18" key="1">
    <citation type="journal article" date="2019" name="Int. J. Syst. Evol. Microbiol.">
        <title>The Global Catalogue of Microorganisms (GCM) 10K type strain sequencing project: providing services to taxonomists for standard genome sequencing and annotation.</title>
        <authorList>
            <consortium name="The Broad Institute Genomics Platform"/>
            <consortium name="The Broad Institute Genome Sequencing Center for Infectious Disease"/>
            <person name="Wu L."/>
            <person name="Ma J."/>
        </authorList>
    </citation>
    <scope>NUCLEOTIDE SEQUENCE [LARGE SCALE GENOMIC DNA]</scope>
    <source>
        <strain evidence="18">CGMCC 1.15905</strain>
    </source>
</reference>
<dbReference type="PANTHER" id="PTHR12563:SF17">
    <property type="entry name" value="DIHYDROXYACETONE PHOSPHATE ACYLTRANSFERASE"/>
    <property type="match status" value="1"/>
</dbReference>
<comment type="caution">
    <text evidence="17">The sequence shown here is derived from an EMBL/GenBank/DDBJ whole genome shotgun (WGS) entry which is preliminary data.</text>
</comment>
<evidence type="ECO:0000256" key="9">
    <source>
        <dbReference type="ARBA" id="ARBA00023136"/>
    </source>
</evidence>
<comment type="similarity">
    <text evidence="4 14">Belongs to the GPAT/DAPAT family.</text>
</comment>
<keyword evidence="9 14" id="KW-0472">Membrane</keyword>
<keyword evidence="14" id="KW-0444">Lipid biosynthesis</keyword>
<dbReference type="InterPro" id="IPR022284">
    <property type="entry name" value="GPAT/DHAPAT"/>
</dbReference>
<dbReference type="HAMAP" id="MF_00393">
    <property type="entry name" value="Glyc3P_acyltrans"/>
    <property type="match status" value="1"/>
</dbReference>
<evidence type="ECO:0000256" key="2">
    <source>
        <dbReference type="ARBA" id="ARBA00004765"/>
    </source>
</evidence>
<dbReference type="Pfam" id="PF19277">
    <property type="entry name" value="GPAT_C"/>
    <property type="match status" value="1"/>
</dbReference>
<evidence type="ECO:0000256" key="15">
    <source>
        <dbReference type="SAM" id="MobiDB-lite"/>
    </source>
</evidence>
<evidence type="ECO:0000256" key="13">
    <source>
        <dbReference type="ARBA" id="ARBA00048427"/>
    </source>
</evidence>
<keyword evidence="10 14" id="KW-0594">Phospholipid biosynthesis</keyword>
<feature type="compositionally biased region" description="Polar residues" evidence="15">
    <location>
        <begin position="831"/>
        <end position="840"/>
    </location>
</feature>
<keyword evidence="8 14" id="KW-0808">Transferase</keyword>
<keyword evidence="7 14" id="KW-1003">Cell membrane</keyword>